<organism evidence="1 2">
    <name type="scientific">Candidatus Schekmanbacteria bacterium RBG_13_48_7</name>
    <dbReference type="NCBI Taxonomy" id="1817878"/>
    <lineage>
        <taxon>Bacteria</taxon>
        <taxon>Candidatus Schekmaniibacteriota</taxon>
    </lineage>
</organism>
<dbReference type="EMBL" id="MGDD01000350">
    <property type="protein sequence ID" value="OGL41254.1"/>
    <property type="molecule type" value="Genomic_DNA"/>
</dbReference>
<reference evidence="1 2" key="1">
    <citation type="journal article" date="2016" name="Nat. Commun.">
        <title>Thousands of microbial genomes shed light on interconnected biogeochemical processes in an aquifer system.</title>
        <authorList>
            <person name="Anantharaman K."/>
            <person name="Brown C.T."/>
            <person name="Hug L.A."/>
            <person name="Sharon I."/>
            <person name="Castelle C.J."/>
            <person name="Probst A.J."/>
            <person name="Thomas B.C."/>
            <person name="Singh A."/>
            <person name="Wilkins M.J."/>
            <person name="Karaoz U."/>
            <person name="Brodie E.L."/>
            <person name="Williams K.H."/>
            <person name="Hubbard S.S."/>
            <person name="Banfield J.F."/>
        </authorList>
    </citation>
    <scope>NUCLEOTIDE SEQUENCE [LARGE SCALE GENOMIC DNA]</scope>
</reference>
<gene>
    <name evidence="1" type="ORF">A2161_22475</name>
</gene>
<proteinExistence type="predicted"/>
<name>A0A1F7RJW6_9BACT</name>
<dbReference type="InterPro" id="IPR007367">
    <property type="entry name" value="DUF433"/>
</dbReference>
<dbReference type="SUPFAM" id="SSF46689">
    <property type="entry name" value="Homeodomain-like"/>
    <property type="match status" value="1"/>
</dbReference>
<dbReference type="Proteomes" id="UP000179266">
    <property type="component" value="Unassembled WGS sequence"/>
</dbReference>
<dbReference type="Gene3D" id="1.10.10.10">
    <property type="entry name" value="Winged helix-like DNA-binding domain superfamily/Winged helix DNA-binding domain"/>
    <property type="match status" value="1"/>
</dbReference>
<dbReference type="AlphaFoldDB" id="A0A1F7RJW6"/>
<dbReference type="Pfam" id="PF04255">
    <property type="entry name" value="DUF433"/>
    <property type="match status" value="1"/>
</dbReference>
<protein>
    <submittedName>
        <fullName evidence="1">Uncharacterized protein</fullName>
    </submittedName>
</protein>
<dbReference type="InterPro" id="IPR009057">
    <property type="entry name" value="Homeodomain-like_sf"/>
</dbReference>
<evidence type="ECO:0000313" key="2">
    <source>
        <dbReference type="Proteomes" id="UP000179266"/>
    </source>
</evidence>
<evidence type="ECO:0000313" key="1">
    <source>
        <dbReference type="EMBL" id="OGL41254.1"/>
    </source>
</evidence>
<sequence>MRAVQKSIRIPEDTLRGIEELAKESDIDFSAIAKELLEEALKMRRCPGIVFAEGANGRRARVAGTGIEVWEIIASYQSVGGKFERLKKAYHWLSPEQLRASLVYYSLYGLEIDKLIDQNKKWTLEKIKTQHMFMKPQP</sequence>
<accession>A0A1F7RJW6</accession>
<comment type="caution">
    <text evidence="1">The sequence shown here is derived from an EMBL/GenBank/DDBJ whole genome shotgun (WGS) entry which is preliminary data.</text>
</comment>
<dbReference type="InterPro" id="IPR036388">
    <property type="entry name" value="WH-like_DNA-bd_sf"/>
</dbReference>